<dbReference type="EMBL" id="AUZX01010137">
    <property type="protein sequence ID" value="EQD49085.1"/>
    <property type="molecule type" value="Genomic_DNA"/>
</dbReference>
<dbReference type="GO" id="GO:0008097">
    <property type="term" value="F:5S rRNA binding"/>
    <property type="evidence" value="ECO:0007669"/>
    <property type="project" value="InterPro"/>
</dbReference>
<comment type="similarity">
    <text evidence="1">Belongs to the universal ribosomal protein uL18 family.</text>
</comment>
<evidence type="ECO:0000256" key="1">
    <source>
        <dbReference type="ARBA" id="ARBA00007116"/>
    </source>
</evidence>
<dbReference type="PANTHER" id="PTHR23410:SF12">
    <property type="entry name" value="LARGE RIBOSOMAL SUBUNIT PROTEIN UL18"/>
    <property type="match status" value="1"/>
</dbReference>
<dbReference type="Gene3D" id="3.30.420.100">
    <property type="match status" value="1"/>
</dbReference>
<keyword evidence="3" id="KW-0694">RNA-binding</keyword>
<dbReference type="InterPro" id="IPR057268">
    <property type="entry name" value="Ribosomal_L18"/>
</dbReference>
<dbReference type="AlphaFoldDB" id="T1B4I8"/>
<proteinExistence type="inferred from homology"/>
<sequence>RSRLALLRSGKARFVVRPSKKGFTAQIVQYRPAGDKILCTVTEKTLVKMKVYKDSNNTPASYLIGYITGLKAQKLGIDEAVMDIGRYQITKGGRISAALKGLVDSGMTIPHDKKIFPDNSRISGKHLSEGVDVKTIVKEIQAKIGE</sequence>
<dbReference type="GO" id="GO:0003735">
    <property type="term" value="F:structural constituent of ribosome"/>
    <property type="evidence" value="ECO:0007669"/>
    <property type="project" value="InterPro"/>
</dbReference>
<organism evidence="7">
    <name type="scientific">mine drainage metagenome</name>
    <dbReference type="NCBI Taxonomy" id="410659"/>
    <lineage>
        <taxon>unclassified sequences</taxon>
        <taxon>metagenomes</taxon>
        <taxon>ecological metagenomes</taxon>
    </lineage>
</organism>
<accession>T1B4I8</accession>
<reference evidence="7" key="1">
    <citation type="submission" date="2013-08" db="EMBL/GenBank/DDBJ databases">
        <authorList>
            <person name="Mendez C."/>
            <person name="Richter M."/>
            <person name="Ferrer M."/>
            <person name="Sanchez J."/>
        </authorList>
    </citation>
    <scope>NUCLEOTIDE SEQUENCE</scope>
</reference>
<evidence type="ECO:0000256" key="5">
    <source>
        <dbReference type="ARBA" id="ARBA00023274"/>
    </source>
</evidence>
<dbReference type="GO" id="GO:0006412">
    <property type="term" value="P:translation"/>
    <property type="evidence" value="ECO:0007669"/>
    <property type="project" value="InterPro"/>
</dbReference>
<dbReference type="GO" id="GO:0022625">
    <property type="term" value="C:cytosolic large ribosomal subunit"/>
    <property type="evidence" value="ECO:0007669"/>
    <property type="project" value="TreeGrafter"/>
</dbReference>
<dbReference type="InterPro" id="IPR005485">
    <property type="entry name" value="Rbsml_uL18_euk_arch"/>
</dbReference>
<protein>
    <recommendedName>
        <fullName evidence="6">50S ribosomal protein L18</fullName>
    </recommendedName>
</protein>
<feature type="non-terminal residue" evidence="7">
    <location>
        <position position="1"/>
    </location>
</feature>
<dbReference type="PANTHER" id="PTHR23410">
    <property type="entry name" value="RIBOSOMAL PROTEIN L5-RELATED"/>
    <property type="match status" value="1"/>
</dbReference>
<evidence type="ECO:0000313" key="7">
    <source>
        <dbReference type="EMBL" id="EQD49085.1"/>
    </source>
</evidence>
<keyword evidence="4 7" id="KW-0689">Ribosomal protein</keyword>
<dbReference type="NCBIfam" id="NF006342">
    <property type="entry name" value="PRK08569.1"/>
    <property type="match status" value="1"/>
</dbReference>
<dbReference type="CDD" id="cd00432">
    <property type="entry name" value="Ribosomal_L18_L5e"/>
    <property type="match status" value="1"/>
</dbReference>
<keyword evidence="5" id="KW-0687">Ribonucleoprotein</keyword>
<evidence type="ECO:0000256" key="4">
    <source>
        <dbReference type="ARBA" id="ARBA00022980"/>
    </source>
</evidence>
<evidence type="ECO:0000256" key="3">
    <source>
        <dbReference type="ARBA" id="ARBA00022884"/>
    </source>
</evidence>
<evidence type="ECO:0000256" key="6">
    <source>
        <dbReference type="ARBA" id="ARBA00035496"/>
    </source>
</evidence>
<dbReference type="GO" id="GO:0000027">
    <property type="term" value="P:ribosomal large subunit assembly"/>
    <property type="evidence" value="ECO:0007669"/>
    <property type="project" value="TreeGrafter"/>
</dbReference>
<dbReference type="HAMAP" id="MF_01337_A">
    <property type="entry name" value="Ribosomal_uL18_A"/>
    <property type="match status" value="1"/>
</dbReference>
<comment type="caution">
    <text evidence="7">The sequence shown here is derived from an EMBL/GenBank/DDBJ whole genome shotgun (WGS) entry which is preliminary data.</text>
</comment>
<gene>
    <name evidence="7" type="ORF">B1A_13824</name>
</gene>
<evidence type="ECO:0000256" key="2">
    <source>
        <dbReference type="ARBA" id="ARBA00022730"/>
    </source>
</evidence>
<keyword evidence="2" id="KW-0699">rRNA-binding</keyword>
<reference evidence="7" key="2">
    <citation type="journal article" date="2014" name="ISME J.">
        <title>Microbial stratification in low pH oxic and suboxic macroscopic growths along an acid mine drainage.</title>
        <authorList>
            <person name="Mendez-Garcia C."/>
            <person name="Mesa V."/>
            <person name="Sprenger R.R."/>
            <person name="Richter M."/>
            <person name="Diez M.S."/>
            <person name="Solano J."/>
            <person name="Bargiela R."/>
            <person name="Golyshina O.V."/>
            <person name="Manteca A."/>
            <person name="Ramos J.L."/>
            <person name="Gallego J.R."/>
            <person name="Llorente I."/>
            <person name="Martins Dos Santos V.A."/>
            <person name="Jensen O.N."/>
            <person name="Pelaez A.I."/>
            <person name="Sanchez J."/>
            <person name="Ferrer M."/>
        </authorList>
    </citation>
    <scope>NUCLEOTIDE SEQUENCE</scope>
</reference>
<name>T1B4I8_9ZZZZ</name>
<dbReference type="Pfam" id="PF17144">
    <property type="entry name" value="Ribosomal_L5e"/>
    <property type="match status" value="1"/>
</dbReference>
<dbReference type="SUPFAM" id="SSF53137">
    <property type="entry name" value="Translational machinery components"/>
    <property type="match status" value="1"/>
</dbReference>
<dbReference type="InterPro" id="IPR057267">
    <property type="entry name" value="Rbsml_uL18_arch"/>
</dbReference>